<keyword evidence="4" id="KW-1185">Reference proteome</keyword>
<feature type="domain" description="Isochorismatase-like" evidence="2">
    <location>
        <begin position="9"/>
        <end position="163"/>
    </location>
</feature>
<accession>N1UZD3</accession>
<dbReference type="PANTHER" id="PTHR43540">
    <property type="entry name" value="PEROXYUREIDOACRYLATE/UREIDOACRYLATE AMIDOHYDROLASE-RELATED"/>
    <property type="match status" value="1"/>
</dbReference>
<evidence type="ECO:0000256" key="1">
    <source>
        <dbReference type="ARBA" id="ARBA00022801"/>
    </source>
</evidence>
<evidence type="ECO:0000313" key="4">
    <source>
        <dbReference type="Proteomes" id="UP000010729"/>
    </source>
</evidence>
<dbReference type="PANTHER" id="PTHR43540:SF6">
    <property type="entry name" value="ISOCHORISMATASE-LIKE DOMAIN-CONTAINING PROTEIN"/>
    <property type="match status" value="1"/>
</dbReference>
<dbReference type="InterPro" id="IPR036380">
    <property type="entry name" value="Isochorismatase-like_sf"/>
</dbReference>
<proteinExistence type="predicted"/>
<comment type="caution">
    <text evidence="3">The sequence shown here is derived from an EMBL/GenBank/DDBJ whole genome shotgun (WGS) entry which is preliminary data.</text>
</comment>
<organism evidence="3 4">
    <name type="scientific">Arthrobacter crystallopoietes BAB-32</name>
    <dbReference type="NCBI Taxonomy" id="1246476"/>
    <lineage>
        <taxon>Bacteria</taxon>
        <taxon>Bacillati</taxon>
        <taxon>Actinomycetota</taxon>
        <taxon>Actinomycetes</taxon>
        <taxon>Micrococcales</taxon>
        <taxon>Micrococcaceae</taxon>
        <taxon>Crystallibacter</taxon>
    </lineage>
</organism>
<dbReference type="Gene3D" id="3.40.50.850">
    <property type="entry name" value="Isochorismatase-like"/>
    <property type="match status" value="1"/>
</dbReference>
<dbReference type="RefSeq" id="WP_005271682.1">
    <property type="nucleotide sequence ID" value="NZ_ANPE02000196.1"/>
</dbReference>
<reference evidence="3 4" key="1">
    <citation type="journal article" date="2013" name="Genome Announc.">
        <title>Draft Genome Sequence of Arthrobacter crystallopoietes Strain BAB-32, Revealing Genes for Bioremediation.</title>
        <authorList>
            <person name="Joshi M.N."/>
            <person name="Pandit A.S."/>
            <person name="Sharma A."/>
            <person name="Pandya R.V."/>
            <person name="Desai S.M."/>
            <person name="Saxena A.K."/>
            <person name="Bagatharia S.B."/>
        </authorList>
    </citation>
    <scope>NUCLEOTIDE SEQUENCE [LARGE SCALE GENOMIC DNA]</scope>
    <source>
        <strain evidence="3 4">BAB-32</strain>
    </source>
</reference>
<dbReference type="AlphaFoldDB" id="N1UZD3"/>
<evidence type="ECO:0000313" key="3">
    <source>
        <dbReference type="EMBL" id="EMY33154.1"/>
    </source>
</evidence>
<protein>
    <submittedName>
        <fullName evidence="3">Isochorismatase hydrolase</fullName>
    </submittedName>
</protein>
<dbReference type="Proteomes" id="UP000010729">
    <property type="component" value="Unassembled WGS sequence"/>
</dbReference>
<evidence type="ECO:0000259" key="2">
    <source>
        <dbReference type="Pfam" id="PF00857"/>
    </source>
</evidence>
<dbReference type="Pfam" id="PF00857">
    <property type="entry name" value="Isochorismatase"/>
    <property type="match status" value="1"/>
</dbReference>
<keyword evidence="1 3" id="KW-0378">Hydrolase</keyword>
<dbReference type="OrthoDB" id="4426059at2"/>
<dbReference type="InterPro" id="IPR050272">
    <property type="entry name" value="Isochorismatase-like_hydrls"/>
</dbReference>
<gene>
    <name evidence="3" type="ORF">D477_016415</name>
</gene>
<sequence length="186" mass="20234">MPERAKRHLVVVDMQRVFRRNGDWHVPRYDEAAEAIARLVAAGHPPILTRFVPDPAEEGSWSAYYDRWRSMRLDPADEAWDLELPGVETSGTIDLPTFGKWGEELAQRIPVGEELLLTGVATDCCVLATALAAADAGRYVTVITDACAGQNDQAHQATLDLLELLSPMVRLATSAEVAASPQAAAV</sequence>
<name>N1UZD3_9MICC</name>
<dbReference type="EMBL" id="ANPE02000196">
    <property type="protein sequence ID" value="EMY33154.1"/>
    <property type="molecule type" value="Genomic_DNA"/>
</dbReference>
<dbReference type="InterPro" id="IPR000868">
    <property type="entry name" value="Isochorismatase-like_dom"/>
</dbReference>
<dbReference type="SUPFAM" id="SSF52499">
    <property type="entry name" value="Isochorismatase-like hydrolases"/>
    <property type="match status" value="1"/>
</dbReference>
<dbReference type="GO" id="GO:0016787">
    <property type="term" value="F:hydrolase activity"/>
    <property type="evidence" value="ECO:0007669"/>
    <property type="project" value="UniProtKB-KW"/>
</dbReference>